<evidence type="ECO:0000313" key="1">
    <source>
        <dbReference type="EMBL" id="SEA15350.1"/>
    </source>
</evidence>
<proteinExistence type="predicted"/>
<dbReference type="Proteomes" id="UP000183469">
    <property type="component" value="Unassembled WGS sequence"/>
</dbReference>
<dbReference type="EMBL" id="FNQG01000009">
    <property type="protein sequence ID" value="SEA15350.1"/>
    <property type="molecule type" value="Genomic_DNA"/>
</dbReference>
<gene>
    <name evidence="1" type="ORF">SAMN05660648_02151</name>
</gene>
<dbReference type="RefSeq" id="WP_074672665.1">
    <property type="nucleotide sequence ID" value="NZ_FNQG01000009.1"/>
</dbReference>
<sequence length="65" mass="7009">MSILQDVSGITGNSETECFILLCMQSCEAEFTLNQEGAAKDNVCMAYTAPVEDEGDYDGTSDMSK</sequence>
<accession>A0A1H3YVB7</accession>
<name>A0A1H3YVB7_SELRU</name>
<organism evidence="1">
    <name type="scientific">Selenomonas ruminantium</name>
    <dbReference type="NCBI Taxonomy" id="971"/>
    <lineage>
        <taxon>Bacteria</taxon>
        <taxon>Bacillati</taxon>
        <taxon>Bacillota</taxon>
        <taxon>Negativicutes</taxon>
        <taxon>Selenomonadales</taxon>
        <taxon>Selenomonadaceae</taxon>
        <taxon>Selenomonas</taxon>
    </lineage>
</organism>
<protein>
    <submittedName>
        <fullName evidence="1">Uncharacterized protein</fullName>
    </submittedName>
</protein>
<dbReference type="AlphaFoldDB" id="A0A1H3YVB7"/>
<reference evidence="1" key="1">
    <citation type="submission" date="2016-10" db="EMBL/GenBank/DDBJ databases">
        <authorList>
            <person name="de Groot N.N."/>
        </authorList>
    </citation>
    <scope>NUCLEOTIDE SEQUENCE [LARGE SCALE GENOMIC DNA]</scope>
    <source>
        <strain evidence="1">DSM 2872</strain>
    </source>
</reference>